<dbReference type="EMBL" id="CP008941">
    <property type="protein sequence ID" value="AIK95725.1"/>
    <property type="molecule type" value="Genomic_DNA"/>
</dbReference>
<dbReference type="KEGG" id="paca:ID47_01695"/>
<keyword evidence="1" id="KW-1133">Transmembrane helix</keyword>
<feature type="transmembrane region" description="Helical" evidence="1">
    <location>
        <begin position="471"/>
        <end position="491"/>
    </location>
</feature>
<name>A0A077AYA8_9PROT</name>
<dbReference type="AlphaFoldDB" id="A0A077AYA8"/>
<feature type="transmembrane region" description="Helical" evidence="1">
    <location>
        <begin position="12"/>
        <end position="35"/>
    </location>
</feature>
<sequence>MYLSSLRSSKKLLINTKHFIILASFFIICGSDAVFGMERQINSENEDEEEYSSIQQPEQVSLSSIKDENIEDDSQMYQPLLEVTSHLYLSINQKDIDDAVLKWLDKNQFAKFNSQPPSANKFFDRSLFAIEVFSGGASSVMFFILGYNFAERFLQITAISQAGKIVLSSLYGMTNYIPMVFLGTELSSSLINKLFYKKSQEEKLIERKITWKNYFLECNLKTPVIVAGILSASSLTYLTYDDLFPYIGWGWLVPGIPTFYVRTLIDYYSITTLSKNIYDTIKPSIDRRFARSNLHSRQAYAMRIKNVLQEARLYISSLNYFQAEQLAKIFKEQVDPLERFKVCSHPESFFTEQIQVKKDSLIKTLIGIAGGIVGGYGQWIVYPVALDSFVPLLQLVGLEDKEVLITGLAIIGTITASGLTTLATWNSTLKFYDAISGVFSSGFNYIKSYFKPKSEKMSNTTVNTEKKNRFFWKRLAAAVISGALAVCSAGPSAEIALTFLNINEVWPKVELTSAIIAVFSTSFWAVDEVLLKLLKAGDPRQPLLNTINQIILKLPDMSKKRLRKLINLLPEEGATI</sequence>
<proteinExistence type="predicted"/>
<dbReference type="OrthoDB" id="9816976at2"/>
<accession>A0A077AYA8</accession>
<dbReference type="HOGENOM" id="CLU_473044_0_0_5"/>
<evidence type="ECO:0000256" key="1">
    <source>
        <dbReference type="SAM" id="Phobius"/>
    </source>
</evidence>
<feature type="transmembrane region" description="Helical" evidence="1">
    <location>
        <begin position="246"/>
        <end position="265"/>
    </location>
</feature>
<feature type="transmembrane region" description="Helical" evidence="1">
    <location>
        <begin position="403"/>
        <end position="425"/>
    </location>
</feature>
<gene>
    <name evidence="2" type="ORF">ID47_01695</name>
</gene>
<dbReference type="RefSeq" id="WP_038463086.1">
    <property type="nucleotide sequence ID" value="NZ_CP008941.1"/>
</dbReference>
<evidence type="ECO:0000313" key="2">
    <source>
        <dbReference type="EMBL" id="AIK95725.1"/>
    </source>
</evidence>
<keyword evidence="1" id="KW-0812">Transmembrane</keyword>
<protein>
    <submittedName>
        <fullName evidence="2">Uncharacterized protein</fullName>
    </submittedName>
</protein>
<keyword evidence="3" id="KW-1185">Reference proteome</keyword>
<feature type="transmembrane region" description="Helical" evidence="1">
    <location>
        <begin position="127"/>
        <end position="147"/>
    </location>
</feature>
<keyword evidence="1" id="KW-0472">Membrane</keyword>
<evidence type="ECO:0000313" key="3">
    <source>
        <dbReference type="Proteomes" id="UP000028926"/>
    </source>
</evidence>
<reference evidence="2 3" key="1">
    <citation type="submission" date="2014-07" db="EMBL/GenBank/DDBJ databases">
        <title>Comparative genomic insights into amoeba endosymbionts belonging to the families of Holosporaceae and Candidatus Midichloriaceae within Rickettsiales.</title>
        <authorList>
            <person name="Wang Z."/>
            <person name="Wu M."/>
        </authorList>
    </citation>
    <scope>NUCLEOTIDE SEQUENCE [LARGE SCALE GENOMIC DNA]</scope>
    <source>
        <strain evidence="2">PRA3</strain>
    </source>
</reference>
<dbReference type="Proteomes" id="UP000028926">
    <property type="component" value="Chromosome"/>
</dbReference>
<organism evidence="2 3">
    <name type="scientific">Candidatus Odyssella acanthamoebae</name>
    <dbReference type="NCBI Taxonomy" id="91604"/>
    <lineage>
        <taxon>Bacteria</taxon>
        <taxon>Pseudomonadati</taxon>
        <taxon>Pseudomonadota</taxon>
        <taxon>Alphaproteobacteria</taxon>
        <taxon>Holosporales</taxon>
        <taxon>Candidatus Paracaedibacteraceae</taxon>
        <taxon>Candidatus Odyssella</taxon>
    </lineage>
</organism>